<comment type="caution">
    <text evidence="2">The sequence shown here is derived from an EMBL/GenBank/DDBJ whole genome shotgun (WGS) entry which is preliminary data.</text>
</comment>
<dbReference type="RefSeq" id="XP_062723495.1">
    <property type="nucleotide sequence ID" value="XM_062867885.1"/>
</dbReference>
<dbReference type="EMBL" id="JAUDZG010000003">
    <property type="protein sequence ID" value="KAK3307715.1"/>
    <property type="molecule type" value="Genomic_DNA"/>
</dbReference>
<sequence length="171" mass="18571">MTVWPLAENSLSISPCTTASASASSAEVTSSSSITGSAPSERSAAALRMPRDRFKSWVWPGESVGHRDSGAEERASSIQDVDAAMIAKCVLRVEIEAERFVGQQETVLRYSHEAPLPQKVARSMCPDCVSSSRSRAKRRELLPLPVRPQMVTFWPELMVRPRPGSATASAL</sequence>
<dbReference type="AlphaFoldDB" id="A0AAJ0M3I1"/>
<keyword evidence="3" id="KW-1185">Reference proteome</keyword>
<name>A0AAJ0M3I1_9PEZI</name>
<evidence type="ECO:0000256" key="1">
    <source>
        <dbReference type="SAM" id="MobiDB-lite"/>
    </source>
</evidence>
<accession>A0AAJ0M3I1</accession>
<gene>
    <name evidence="2" type="ORF">B0T15DRAFT_510956</name>
</gene>
<evidence type="ECO:0000313" key="3">
    <source>
        <dbReference type="Proteomes" id="UP001273166"/>
    </source>
</evidence>
<reference evidence="2" key="2">
    <citation type="submission" date="2023-06" db="EMBL/GenBank/DDBJ databases">
        <authorList>
            <consortium name="Lawrence Berkeley National Laboratory"/>
            <person name="Mondo S.J."/>
            <person name="Hensen N."/>
            <person name="Bonometti L."/>
            <person name="Westerberg I."/>
            <person name="Brannstrom I.O."/>
            <person name="Guillou S."/>
            <person name="Cros-Aarteil S."/>
            <person name="Calhoun S."/>
            <person name="Haridas S."/>
            <person name="Kuo A."/>
            <person name="Pangilinan J."/>
            <person name="Riley R."/>
            <person name="Labutti K."/>
            <person name="Andreopoulos B."/>
            <person name="Lipzen A."/>
            <person name="Chen C."/>
            <person name="Yanf M."/>
            <person name="Daum C."/>
            <person name="Ng V."/>
            <person name="Clum A."/>
            <person name="Steindorff A."/>
            <person name="Ohm R."/>
            <person name="Martin F."/>
            <person name="Silar P."/>
            <person name="Natvig D."/>
            <person name="Lalanne C."/>
            <person name="Gautier V."/>
            <person name="Ament-Velasquez S.L."/>
            <person name="Kruys A."/>
            <person name="Hutchinson M.I."/>
            <person name="Powell A.J."/>
            <person name="Barry K."/>
            <person name="Miller A.N."/>
            <person name="Grigoriev I.V."/>
            <person name="Debuchy R."/>
            <person name="Gladieux P."/>
            <person name="Thoren M.H."/>
            <person name="Johannesson H."/>
        </authorList>
    </citation>
    <scope>NUCLEOTIDE SEQUENCE</scope>
    <source>
        <strain evidence="2">CBS 333.67</strain>
    </source>
</reference>
<evidence type="ECO:0000313" key="2">
    <source>
        <dbReference type="EMBL" id="KAK3307715.1"/>
    </source>
</evidence>
<feature type="compositionally biased region" description="Low complexity" evidence="1">
    <location>
        <begin position="22"/>
        <end position="40"/>
    </location>
</feature>
<feature type="region of interest" description="Disordered" evidence="1">
    <location>
        <begin position="22"/>
        <end position="45"/>
    </location>
</feature>
<dbReference type="GeneID" id="87886714"/>
<reference evidence="2" key="1">
    <citation type="journal article" date="2023" name="Mol. Phylogenet. Evol.">
        <title>Genome-scale phylogeny and comparative genomics of the fungal order Sordariales.</title>
        <authorList>
            <person name="Hensen N."/>
            <person name="Bonometti L."/>
            <person name="Westerberg I."/>
            <person name="Brannstrom I.O."/>
            <person name="Guillou S."/>
            <person name="Cros-Aarteil S."/>
            <person name="Calhoun S."/>
            <person name="Haridas S."/>
            <person name="Kuo A."/>
            <person name="Mondo S."/>
            <person name="Pangilinan J."/>
            <person name="Riley R."/>
            <person name="LaButti K."/>
            <person name="Andreopoulos B."/>
            <person name="Lipzen A."/>
            <person name="Chen C."/>
            <person name="Yan M."/>
            <person name="Daum C."/>
            <person name="Ng V."/>
            <person name="Clum A."/>
            <person name="Steindorff A."/>
            <person name="Ohm R.A."/>
            <person name="Martin F."/>
            <person name="Silar P."/>
            <person name="Natvig D.O."/>
            <person name="Lalanne C."/>
            <person name="Gautier V."/>
            <person name="Ament-Velasquez S.L."/>
            <person name="Kruys A."/>
            <person name="Hutchinson M.I."/>
            <person name="Powell A.J."/>
            <person name="Barry K."/>
            <person name="Miller A.N."/>
            <person name="Grigoriev I.V."/>
            <person name="Debuchy R."/>
            <person name="Gladieux P."/>
            <person name="Hiltunen Thoren M."/>
            <person name="Johannesson H."/>
        </authorList>
    </citation>
    <scope>NUCLEOTIDE SEQUENCE</scope>
    <source>
        <strain evidence="2">CBS 333.67</strain>
    </source>
</reference>
<protein>
    <submittedName>
        <fullName evidence="2">Uncharacterized protein</fullName>
    </submittedName>
</protein>
<proteinExistence type="predicted"/>
<organism evidence="2 3">
    <name type="scientific">Chaetomium strumarium</name>
    <dbReference type="NCBI Taxonomy" id="1170767"/>
    <lineage>
        <taxon>Eukaryota</taxon>
        <taxon>Fungi</taxon>
        <taxon>Dikarya</taxon>
        <taxon>Ascomycota</taxon>
        <taxon>Pezizomycotina</taxon>
        <taxon>Sordariomycetes</taxon>
        <taxon>Sordariomycetidae</taxon>
        <taxon>Sordariales</taxon>
        <taxon>Chaetomiaceae</taxon>
        <taxon>Chaetomium</taxon>
    </lineage>
</organism>
<dbReference type="Proteomes" id="UP001273166">
    <property type="component" value="Unassembled WGS sequence"/>
</dbReference>